<dbReference type="Gene3D" id="2.130.10.80">
    <property type="entry name" value="Galactose oxidase/kelch, beta-propeller"/>
    <property type="match status" value="1"/>
</dbReference>
<dbReference type="PANTHER" id="PTHR32208">
    <property type="entry name" value="SECRETED PROTEIN-RELATED"/>
    <property type="match status" value="1"/>
</dbReference>
<feature type="non-terminal residue" evidence="2">
    <location>
        <position position="78"/>
    </location>
</feature>
<sequence>MPSRRVMSCMAPLPDGTYLINNGAQQGVAGFGLAEFPNLNALIYDPEKRVGARITVVANTTIARLYHSESITLLDGRV</sequence>
<name>A0A0G4NIG2_VERLO</name>
<dbReference type="SUPFAM" id="SSF50965">
    <property type="entry name" value="Galactose oxidase, central domain"/>
    <property type="match status" value="1"/>
</dbReference>
<evidence type="ECO:0000313" key="3">
    <source>
        <dbReference type="Proteomes" id="UP000045706"/>
    </source>
</evidence>
<dbReference type="Pfam" id="PF07250">
    <property type="entry name" value="Glyoxal_oxid_N"/>
    <property type="match status" value="1"/>
</dbReference>
<evidence type="ECO:0000313" key="2">
    <source>
        <dbReference type="EMBL" id="CRK46235.1"/>
    </source>
</evidence>
<dbReference type="EMBL" id="CVQI01035455">
    <property type="protein sequence ID" value="CRK46235.1"/>
    <property type="molecule type" value="Genomic_DNA"/>
</dbReference>
<proteinExistence type="predicted"/>
<gene>
    <name evidence="2" type="ORF">BN1723_019946</name>
</gene>
<dbReference type="PANTHER" id="PTHR32208:SF105">
    <property type="entry name" value="COPPER RADICAL OXIDASE"/>
    <property type="match status" value="1"/>
</dbReference>
<organism evidence="2 3">
    <name type="scientific">Verticillium longisporum</name>
    <name type="common">Verticillium dahliae var. longisporum</name>
    <dbReference type="NCBI Taxonomy" id="100787"/>
    <lineage>
        <taxon>Eukaryota</taxon>
        <taxon>Fungi</taxon>
        <taxon>Dikarya</taxon>
        <taxon>Ascomycota</taxon>
        <taxon>Pezizomycotina</taxon>
        <taxon>Sordariomycetes</taxon>
        <taxon>Hypocreomycetidae</taxon>
        <taxon>Glomerellales</taxon>
        <taxon>Plectosphaerellaceae</taxon>
        <taxon>Verticillium</taxon>
    </lineage>
</organism>
<accession>A0A0G4NIG2</accession>
<dbReference type="AlphaFoldDB" id="A0A0G4NIG2"/>
<dbReference type="InterPro" id="IPR011043">
    <property type="entry name" value="Gal_Oxase/kelch_b-propeller"/>
</dbReference>
<dbReference type="InterPro" id="IPR009880">
    <property type="entry name" value="Glyoxal_oxidase_N"/>
</dbReference>
<reference evidence="3" key="1">
    <citation type="submission" date="2015-05" db="EMBL/GenBank/DDBJ databases">
        <authorList>
            <person name="Fogelqvist Johan"/>
        </authorList>
    </citation>
    <scope>NUCLEOTIDE SEQUENCE [LARGE SCALE GENOMIC DNA]</scope>
</reference>
<dbReference type="Proteomes" id="UP000045706">
    <property type="component" value="Unassembled WGS sequence"/>
</dbReference>
<evidence type="ECO:0000259" key="1">
    <source>
        <dbReference type="Pfam" id="PF07250"/>
    </source>
</evidence>
<dbReference type="InterPro" id="IPR037293">
    <property type="entry name" value="Gal_Oxidase_central_sf"/>
</dbReference>
<protein>
    <recommendedName>
        <fullName evidence="1">Glyoxal oxidase N-terminal domain-containing protein</fullName>
    </recommendedName>
</protein>
<feature type="domain" description="Glyoxal oxidase N-terminal" evidence="1">
    <location>
        <begin position="1"/>
        <end position="78"/>
    </location>
</feature>